<evidence type="ECO:0000313" key="2">
    <source>
        <dbReference type="EMBL" id="RYQ98739.1"/>
    </source>
</evidence>
<evidence type="ECO:0008006" key="4">
    <source>
        <dbReference type="Google" id="ProtNLM"/>
    </source>
</evidence>
<feature type="region of interest" description="Disordered" evidence="1">
    <location>
        <begin position="135"/>
        <end position="169"/>
    </location>
</feature>
<dbReference type="Proteomes" id="UP000289738">
    <property type="component" value="Chromosome B07"/>
</dbReference>
<feature type="compositionally biased region" description="Polar residues" evidence="1">
    <location>
        <begin position="157"/>
        <end position="169"/>
    </location>
</feature>
<dbReference type="EMBL" id="SDMP01000017">
    <property type="protein sequence ID" value="RYQ98739.1"/>
    <property type="molecule type" value="Genomic_DNA"/>
</dbReference>
<keyword evidence="3" id="KW-1185">Reference proteome</keyword>
<gene>
    <name evidence="2" type="ORF">Ahy_B07g086511</name>
</gene>
<sequence>MFRDVQTEFMKKADCRVPVIVEEGGREKLVNDTILCIPYDIYFDRSTQEVRYECNLFEISVFHMYKVYKVPTCYVLPRWSKNIKRKHTYIKSSHDVSWSDKGLYAYFFNITQEFVNDDDKTALLHAALEETRSKLTEHRAKKKSMGSSSVVGLDNIQGPSKITTKGQPKSNRLGAVLEKSFKKSARRKNKNVASIYVYVNLTLHDYLVVRSEGSENIEFVAPVGRNEPQQFGRFMSLLRSFGNS</sequence>
<evidence type="ECO:0000256" key="1">
    <source>
        <dbReference type="SAM" id="MobiDB-lite"/>
    </source>
</evidence>
<dbReference type="AlphaFoldDB" id="A0A444Y9Y9"/>
<dbReference type="PANTHER" id="PTHR47718">
    <property type="entry name" value="OS01G0519700 PROTEIN"/>
    <property type="match status" value="1"/>
</dbReference>
<organism evidence="2 3">
    <name type="scientific">Arachis hypogaea</name>
    <name type="common">Peanut</name>
    <dbReference type="NCBI Taxonomy" id="3818"/>
    <lineage>
        <taxon>Eukaryota</taxon>
        <taxon>Viridiplantae</taxon>
        <taxon>Streptophyta</taxon>
        <taxon>Embryophyta</taxon>
        <taxon>Tracheophyta</taxon>
        <taxon>Spermatophyta</taxon>
        <taxon>Magnoliopsida</taxon>
        <taxon>eudicotyledons</taxon>
        <taxon>Gunneridae</taxon>
        <taxon>Pentapetalae</taxon>
        <taxon>rosids</taxon>
        <taxon>fabids</taxon>
        <taxon>Fabales</taxon>
        <taxon>Fabaceae</taxon>
        <taxon>Papilionoideae</taxon>
        <taxon>50 kb inversion clade</taxon>
        <taxon>dalbergioids sensu lato</taxon>
        <taxon>Dalbergieae</taxon>
        <taxon>Pterocarpus clade</taxon>
        <taxon>Arachis</taxon>
    </lineage>
</organism>
<name>A0A444Y9Y9_ARAHY</name>
<proteinExistence type="predicted"/>
<evidence type="ECO:0000313" key="3">
    <source>
        <dbReference type="Proteomes" id="UP000289738"/>
    </source>
</evidence>
<accession>A0A444Y9Y9</accession>
<protein>
    <recommendedName>
        <fullName evidence="4">Protein FAR1-RELATED SEQUENCE</fullName>
    </recommendedName>
</protein>
<comment type="caution">
    <text evidence="2">The sequence shown here is derived from an EMBL/GenBank/DDBJ whole genome shotgun (WGS) entry which is preliminary data.</text>
</comment>
<reference evidence="2 3" key="1">
    <citation type="submission" date="2019-01" db="EMBL/GenBank/DDBJ databases">
        <title>Sequencing of cultivated peanut Arachis hypogaea provides insights into genome evolution and oil improvement.</title>
        <authorList>
            <person name="Chen X."/>
        </authorList>
    </citation>
    <scope>NUCLEOTIDE SEQUENCE [LARGE SCALE GENOMIC DNA]</scope>
    <source>
        <strain evidence="3">cv. Fuhuasheng</strain>
        <tissue evidence="2">Leaves</tissue>
    </source>
</reference>